<reference evidence="1 2" key="1">
    <citation type="journal article" date="2023" name="Hortic Res">
        <title>Pangenome of water caltrop reveals structural variations and asymmetric subgenome divergence after allopolyploidization.</title>
        <authorList>
            <person name="Zhang X."/>
            <person name="Chen Y."/>
            <person name="Wang L."/>
            <person name="Yuan Y."/>
            <person name="Fang M."/>
            <person name="Shi L."/>
            <person name="Lu R."/>
            <person name="Comes H.P."/>
            <person name="Ma Y."/>
            <person name="Chen Y."/>
            <person name="Huang G."/>
            <person name="Zhou Y."/>
            <person name="Zheng Z."/>
            <person name="Qiu Y."/>
        </authorList>
    </citation>
    <scope>NUCLEOTIDE SEQUENCE [LARGE SCALE GENOMIC DNA]</scope>
    <source>
        <strain evidence="1">F231</strain>
    </source>
</reference>
<dbReference type="AlphaFoldDB" id="A0AAN7MY59"/>
<proteinExistence type="predicted"/>
<gene>
    <name evidence="1" type="ORF">SAY86_000424</name>
</gene>
<keyword evidence="2" id="KW-1185">Reference proteome</keyword>
<evidence type="ECO:0000313" key="1">
    <source>
        <dbReference type="EMBL" id="KAK4802221.1"/>
    </source>
</evidence>
<evidence type="ECO:0000313" key="2">
    <source>
        <dbReference type="Proteomes" id="UP001346149"/>
    </source>
</evidence>
<protein>
    <submittedName>
        <fullName evidence="1">Uncharacterized protein</fullName>
    </submittedName>
</protein>
<dbReference type="Proteomes" id="UP001346149">
    <property type="component" value="Unassembled WGS sequence"/>
</dbReference>
<dbReference type="EMBL" id="JAXQNO010000002">
    <property type="protein sequence ID" value="KAK4802221.1"/>
    <property type="molecule type" value="Genomic_DNA"/>
</dbReference>
<accession>A0AAN7MY59</accession>
<sequence length="141" mass="15774">MESFNGSCTSESEVSGGGGAAPTCRWWILCTGRGSSSFVQSEEGGMPIVEYSFEQEECTTSTSDLHHCRGRCTTCPSYNSKRLAKALRRNCKTADEEMTTLQFDHSHSSFHITENELRDHCNTISVLRLYQLPYTLNMAED</sequence>
<organism evidence="1 2">
    <name type="scientific">Trapa natans</name>
    <name type="common">Water chestnut</name>
    <dbReference type="NCBI Taxonomy" id="22666"/>
    <lineage>
        <taxon>Eukaryota</taxon>
        <taxon>Viridiplantae</taxon>
        <taxon>Streptophyta</taxon>
        <taxon>Embryophyta</taxon>
        <taxon>Tracheophyta</taxon>
        <taxon>Spermatophyta</taxon>
        <taxon>Magnoliopsida</taxon>
        <taxon>eudicotyledons</taxon>
        <taxon>Gunneridae</taxon>
        <taxon>Pentapetalae</taxon>
        <taxon>rosids</taxon>
        <taxon>malvids</taxon>
        <taxon>Myrtales</taxon>
        <taxon>Lythraceae</taxon>
        <taxon>Trapa</taxon>
    </lineage>
</organism>
<name>A0AAN7MY59_TRANT</name>
<comment type="caution">
    <text evidence="1">The sequence shown here is derived from an EMBL/GenBank/DDBJ whole genome shotgun (WGS) entry which is preliminary data.</text>
</comment>